<dbReference type="Gene3D" id="3.40.1010.10">
    <property type="entry name" value="Cobalt-precorrin-4 Transmethylase, Domain 1"/>
    <property type="match status" value="1"/>
</dbReference>
<dbReference type="Proteomes" id="UP000249396">
    <property type="component" value="Unassembled WGS sequence"/>
</dbReference>
<dbReference type="InterPro" id="IPR000878">
    <property type="entry name" value="4pyrrol_Mease"/>
</dbReference>
<sequence length="392" mass="43208">MASLLGLSMISVLRPYKEAVMNGSVNTKLPKANKKGSLTVVGSGIKSIGHITLETQGWIREADIVVYCVADPATEIWIKKNSKECFDLYTLYGNTKKRIDTYNDMVDVMVKHTRAGKNTCAVFYGHPGVFVLPSHKAIKILRDEGYRAVMLPAISALDCLYADLGLDPSTHGSQEFEATDLLLRKRQLHNDMHSVVWQIGCVGDLGFKFSGYDNRNLNVLVDYLETFYLPTHQVVHYQGSQYPMCEPSIERIALGDLRKSKVTGISTLYIPPQEKSVTDPQMMALLGLAPKPAAGGAATPAACQPATAMEYMPSPSRSGLAQFIADVAETPSLLLAFQTNPKATLRLCAKMTAPEEKAILSKHPGMIRMAMKNLKDYPHLEHIYLAHNPKPK</sequence>
<dbReference type="CDD" id="cd19916">
    <property type="entry name" value="OphMA_like"/>
    <property type="match status" value="1"/>
</dbReference>
<reference evidence="2 3" key="1">
    <citation type="journal article" date="2018" name="Aquat. Microb. Ecol.">
        <title>Gammaproteobacterial methanotrophs dominate.</title>
        <authorList>
            <person name="Rissanen A.J."/>
            <person name="Saarenheimo J."/>
            <person name="Tiirola M."/>
            <person name="Peura S."/>
            <person name="Aalto S.L."/>
            <person name="Karvinen A."/>
            <person name="Nykanen H."/>
        </authorList>
    </citation>
    <scope>NUCLEOTIDE SEQUENCE [LARGE SCALE GENOMIC DNA]</scope>
    <source>
        <strain evidence="2">AMbin10</strain>
    </source>
</reference>
<evidence type="ECO:0000313" key="2">
    <source>
        <dbReference type="EMBL" id="PZN73368.1"/>
    </source>
</evidence>
<comment type="caution">
    <text evidence="2">The sequence shown here is derived from an EMBL/GenBank/DDBJ whole genome shotgun (WGS) entry which is preliminary data.</text>
</comment>
<name>A0A2W4QZN6_9GAMM</name>
<dbReference type="SUPFAM" id="SSF53790">
    <property type="entry name" value="Tetrapyrrole methylase"/>
    <property type="match status" value="1"/>
</dbReference>
<dbReference type="EMBL" id="QJPH01000458">
    <property type="protein sequence ID" value="PZN73368.1"/>
    <property type="molecule type" value="Genomic_DNA"/>
</dbReference>
<dbReference type="Pfam" id="PF00590">
    <property type="entry name" value="TP_methylase"/>
    <property type="match status" value="1"/>
</dbReference>
<organism evidence="2 3">
    <name type="scientific">Candidatus Methylumidiphilus alinenensis</name>
    <dbReference type="NCBI Taxonomy" id="2202197"/>
    <lineage>
        <taxon>Bacteria</taxon>
        <taxon>Pseudomonadati</taxon>
        <taxon>Pseudomonadota</taxon>
        <taxon>Gammaproteobacteria</taxon>
        <taxon>Methylococcales</taxon>
        <taxon>Candidatus Methylumidiphilus</taxon>
    </lineage>
</organism>
<evidence type="ECO:0000313" key="3">
    <source>
        <dbReference type="Proteomes" id="UP000249396"/>
    </source>
</evidence>
<protein>
    <recommendedName>
        <fullName evidence="1">Tetrapyrrole methylase domain-containing protein</fullName>
    </recommendedName>
</protein>
<accession>A0A2W4QZN6</accession>
<feature type="domain" description="Tetrapyrrole methylase" evidence="1">
    <location>
        <begin position="38"/>
        <end position="191"/>
    </location>
</feature>
<dbReference type="InterPro" id="IPR014777">
    <property type="entry name" value="4pyrrole_Mease_sub1"/>
</dbReference>
<proteinExistence type="predicted"/>
<dbReference type="GO" id="GO:0008168">
    <property type="term" value="F:methyltransferase activity"/>
    <property type="evidence" value="ECO:0007669"/>
    <property type="project" value="InterPro"/>
</dbReference>
<gene>
    <name evidence="2" type="ORF">DM484_22810</name>
</gene>
<dbReference type="InterPro" id="IPR035996">
    <property type="entry name" value="4pyrrol_Methylase_sf"/>
</dbReference>
<evidence type="ECO:0000259" key="1">
    <source>
        <dbReference type="Pfam" id="PF00590"/>
    </source>
</evidence>
<dbReference type="AlphaFoldDB" id="A0A2W4QZN6"/>